<comment type="caution">
    <text evidence="2">The sequence shown here is derived from an EMBL/GenBank/DDBJ whole genome shotgun (WGS) entry which is preliminary data.</text>
</comment>
<dbReference type="AlphaFoldDB" id="A0A0M0K9M2"/>
<evidence type="ECO:0000256" key="1">
    <source>
        <dbReference type="SAM" id="MobiDB-lite"/>
    </source>
</evidence>
<name>A0A0M0K9M2_9EUKA</name>
<evidence type="ECO:0000313" key="3">
    <source>
        <dbReference type="Proteomes" id="UP000037460"/>
    </source>
</evidence>
<sequence length="113" mass="11878">MHSANLCTVSDLVHYCSDVDSSGAGDLDESCSSLWMEMEGALSLPKLRALVHEARALCDVTAKLHGVTSESGNALGLAKEDLIVKEVADDDDDLEGIDCEEEGPVPGTRSVGC</sequence>
<reference evidence="3" key="1">
    <citation type="journal article" date="2015" name="PLoS Genet.">
        <title>Genome Sequence and Transcriptome Analyses of Chrysochromulina tobin: Metabolic Tools for Enhanced Algal Fitness in the Prominent Order Prymnesiales (Haptophyceae).</title>
        <authorList>
            <person name="Hovde B.T."/>
            <person name="Deodato C.R."/>
            <person name="Hunsperger H.M."/>
            <person name="Ryken S.A."/>
            <person name="Yost W."/>
            <person name="Jha R.K."/>
            <person name="Patterson J."/>
            <person name="Monnat R.J. Jr."/>
            <person name="Barlow S.B."/>
            <person name="Starkenburg S.R."/>
            <person name="Cattolico R.A."/>
        </authorList>
    </citation>
    <scope>NUCLEOTIDE SEQUENCE</scope>
    <source>
        <strain evidence="3">CCMP291</strain>
    </source>
</reference>
<protein>
    <submittedName>
        <fullName evidence="2">Uncharacterized protein</fullName>
    </submittedName>
</protein>
<dbReference type="EMBL" id="JWZX01000916">
    <property type="protein sequence ID" value="KOO35307.1"/>
    <property type="molecule type" value="Genomic_DNA"/>
</dbReference>
<organism evidence="2 3">
    <name type="scientific">Chrysochromulina tobinii</name>
    <dbReference type="NCBI Taxonomy" id="1460289"/>
    <lineage>
        <taxon>Eukaryota</taxon>
        <taxon>Haptista</taxon>
        <taxon>Haptophyta</taxon>
        <taxon>Prymnesiophyceae</taxon>
        <taxon>Prymnesiales</taxon>
        <taxon>Chrysochromulinaceae</taxon>
        <taxon>Chrysochromulina</taxon>
    </lineage>
</organism>
<gene>
    <name evidence="2" type="ORF">Ctob_014263</name>
</gene>
<proteinExistence type="predicted"/>
<evidence type="ECO:0000313" key="2">
    <source>
        <dbReference type="EMBL" id="KOO35307.1"/>
    </source>
</evidence>
<feature type="compositionally biased region" description="Acidic residues" evidence="1">
    <location>
        <begin position="93"/>
        <end position="103"/>
    </location>
</feature>
<keyword evidence="3" id="KW-1185">Reference proteome</keyword>
<dbReference type="Proteomes" id="UP000037460">
    <property type="component" value="Unassembled WGS sequence"/>
</dbReference>
<feature type="region of interest" description="Disordered" evidence="1">
    <location>
        <begin position="93"/>
        <end position="113"/>
    </location>
</feature>
<accession>A0A0M0K9M2</accession>